<accession>A0A8H7NM19</accession>
<dbReference type="Proteomes" id="UP000616885">
    <property type="component" value="Unassembled WGS sequence"/>
</dbReference>
<protein>
    <submittedName>
        <fullName evidence="2">Uncharacterized protein</fullName>
    </submittedName>
</protein>
<evidence type="ECO:0000313" key="2">
    <source>
        <dbReference type="EMBL" id="KAF9758575.1"/>
    </source>
</evidence>
<dbReference type="EMBL" id="JADCTT010000001">
    <property type="protein sequence ID" value="KAF9758575.1"/>
    <property type="molecule type" value="Genomic_DNA"/>
</dbReference>
<proteinExistence type="predicted"/>
<reference evidence="2" key="1">
    <citation type="submission" date="2020-10" db="EMBL/GenBank/DDBJ databases">
        <title>High-Quality Genome Resource of Clonostachys rosea strain S41 by Oxford Nanopore Long-Read Sequencing.</title>
        <authorList>
            <person name="Wang H."/>
        </authorList>
    </citation>
    <scope>NUCLEOTIDE SEQUENCE</scope>
    <source>
        <strain evidence="2">S41</strain>
    </source>
</reference>
<name>A0A8H7NM19_BIOOC</name>
<feature type="region of interest" description="Disordered" evidence="1">
    <location>
        <begin position="126"/>
        <end position="149"/>
    </location>
</feature>
<evidence type="ECO:0000256" key="1">
    <source>
        <dbReference type="SAM" id="MobiDB-lite"/>
    </source>
</evidence>
<sequence length="149" mass="15892">MLRNKAILADSDHQTAQEASVVSDASLTLAPIGGTSHPSLDRTHLQSALSSITNLTCTKGYNFLQRLQGPASQSFAPNPCLMSREPTKIYFGGTRVSIAQSQLHHPTNNHRPAPLLTHSITHSATNNTARVSPDESNSKGAVRAKAALN</sequence>
<organism evidence="2 3">
    <name type="scientific">Bionectria ochroleuca</name>
    <name type="common">Gliocladium roseum</name>
    <dbReference type="NCBI Taxonomy" id="29856"/>
    <lineage>
        <taxon>Eukaryota</taxon>
        <taxon>Fungi</taxon>
        <taxon>Dikarya</taxon>
        <taxon>Ascomycota</taxon>
        <taxon>Pezizomycotina</taxon>
        <taxon>Sordariomycetes</taxon>
        <taxon>Hypocreomycetidae</taxon>
        <taxon>Hypocreales</taxon>
        <taxon>Bionectriaceae</taxon>
        <taxon>Clonostachys</taxon>
    </lineage>
</organism>
<dbReference type="AlphaFoldDB" id="A0A8H7NM19"/>
<comment type="caution">
    <text evidence="2">The sequence shown here is derived from an EMBL/GenBank/DDBJ whole genome shotgun (WGS) entry which is preliminary data.</text>
</comment>
<evidence type="ECO:0000313" key="3">
    <source>
        <dbReference type="Proteomes" id="UP000616885"/>
    </source>
</evidence>
<gene>
    <name evidence="2" type="ORF">IM811_000269</name>
</gene>